<feature type="domain" description="Dynein 2 heavy chain 1 cytoplasmic ATPase lid" evidence="2">
    <location>
        <begin position="332"/>
        <end position="393"/>
    </location>
</feature>
<evidence type="ECO:0000313" key="3">
    <source>
        <dbReference type="EMBL" id="GFH08632.1"/>
    </source>
</evidence>
<feature type="non-terminal residue" evidence="3">
    <location>
        <position position="401"/>
    </location>
</feature>
<dbReference type="InterPro" id="IPR054354">
    <property type="entry name" value="DYNC2H1-like_lid"/>
</dbReference>
<evidence type="ECO:0000259" key="1">
    <source>
        <dbReference type="Pfam" id="PF17852"/>
    </source>
</evidence>
<protein>
    <recommendedName>
        <fullName evidence="5">Dynein heavy chain AAA 5 extension domain-containing protein</fullName>
    </recommendedName>
</protein>
<evidence type="ECO:0000259" key="2">
    <source>
        <dbReference type="Pfam" id="PF22597"/>
    </source>
</evidence>
<dbReference type="InterPro" id="IPR026983">
    <property type="entry name" value="DHC"/>
</dbReference>
<feature type="domain" description="Dynein heavy chain AAA 5 extension" evidence="1">
    <location>
        <begin position="1"/>
        <end position="131"/>
    </location>
</feature>
<dbReference type="GO" id="GO:0051959">
    <property type="term" value="F:dynein light intermediate chain binding"/>
    <property type="evidence" value="ECO:0007669"/>
    <property type="project" value="InterPro"/>
</dbReference>
<dbReference type="Pfam" id="PF17852">
    <property type="entry name" value="Dynein_AAA_lid"/>
    <property type="match status" value="1"/>
</dbReference>
<dbReference type="Gene3D" id="1.10.472.130">
    <property type="match status" value="1"/>
</dbReference>
<proteinExistence type="predicted"/>
<reference evidence="3 4" key="1">
    <citation type="submission" date="2020-02" db="EMBL/GenBank/DDBJ databases">
        <title>Draft genome sequence of Haematococcus lacustris strain NIES-144.</title>
        <authorList>
            <person name="Morimoto D."/>
            <person name="Nakagawa S."/>
            <person name="Yoshida T."/>
            <person name="Sawayama S."/>
        </authorList>
    </citation>
    <scope>NUCLEOTIDE SEQUENCE [LARGE SCALE GENOMIC DNA]</scope>
    <source>
        <strain evidence="3 4">NIES-144</strain>
    </source>
</reference>
<dbReference type="AlphaFoldDB" id="A0A699YZX4"/>
<dbReference type="PROSITE" id="PS51257">
    <property type="entry name" value="PROKAR_LIPOPROTEIN"/>
    <property type="match status" value="1"/>
</dbReference>
<feature type="non-terminal residue" evidence="3">
    <location>
        <position position="1"/>
    </location>
</feature>
<name>A0A699YZX4_HAELA</name>
<dbReference type="PANTHER" id="PTHR22878:SF73">
    <property type="entry name" value="DYNEIN AXONEMAL HEAVY CHAIN 1"/>
    <property type="match status" value="1"/>
</dbReference>
<dbReference type="InterPro" id="IPR041466">
    <property type="entry name" value="Dynein_AAA5_ext"/>
</dbReference>
<comment type="caution">
    <text evidence="3">The sequence shown here is derived from an EMBL/GenBank/DDBJ whole genome shotgun (WGS) entry which is preliminary data.</text>
</comment>
<dbReference type="SUPFAM" id="SSF52540">
    <property type="entry name" value="P-loop containing nucleoside triphosphate hydrolases"/>
    <property type="match status" value="1"/>
</dbReference>
<dbReference type="Proteomes" id="UP000485058">
    <property type="component" value="Unassembled WGS sequence"/>
</dbReference>
<dbReference type="EMBL" id="BLLF01000173">
    <property type="protein sequence ID" value="GFH08632.1"/>
    <property type="molecule type" value="Genomic_DNA"/>
</dbReference>
<accession>A0A699YZX4</accession>
<gene>
    <name evidence="3" type="ORF">HaLaN_03621</name>
</gene>
<dbReference type="Pfam" id="PF22597">
    <property type="entry name" value="DYN_lid"/>
    <property type="match status" value="1"/>
</dbReference>
<dbReference type="Pfam" id="PF12775">
    <property type="entry name" value="AAA_7"/>
    <property type="match status" value="1"/>
</dbReference>
<sequence length="401" mass="44899">MFTRLVPEGLRFVRKQLKETVATAGFNLVASCFNVMDALVLPWTRTEGVNDLSAEEKVKLGTLLPSLFIFSIVWSLGASCDKAGRMLFDSWLREAVALSGLPLGEDVMMPGSSSVYEWCYDQQQGAWVQWMATIPEFKCDPEKPFAEIIVPTSDTVRYTYLIDRLLAAGKHVLCVGETGTGKTLNVANKLLNEMPADVMPVFMTFSARTSANQTQDILDAKMDKRRKGVFGPPSGKKYVIFVDDLNMPQREKYFAQPPIELLRQWFDHGGWYERKPPCPFRTIIDTQFVGSMGPPGGGRNPVTNRLLRHFNFLSFTEMSDSSISRIFTTILGAFFKKSFGESIQSSCEHVVAATVDCYNAIRAALLPTPSKSHYTFNLRDLSKVVQGCMRCDPRSTSDVKQ</sequence>
<dbReference type="PANTHER" id="PTHR22878">
    <property type="entry name" value="DYNEIN HEAVY CHAIN 6, AXONEMAL-LIKE-RELATED"/>
    <property type="match status" value="1"/>
</dbReference>
<keyword evidence="4" id="KW-1185">Reference proteome</keyword>
<dbReference type="Gene3D" id="3.40.50.300">
    <property type="entry name" value="P-loop containing nucleotide triphosphate hydrolases"/>
    <property type="match status" value="1"/>
</dbReference>
<dbReference type="GO" id="GO:0045505">
    <property type="term" value="F:dynein intermediate chain binding"/>
    <property type="evidence" value="ECO:0007669"/>
    <property type="project" value="InterPro"/>
</dbReference>
<organism evidence="3 4">
    <name type="scientific">Haematococcus lacustris</name>
    <name type="common">Green alga</name>
    <name type="synonym">Haematococcus pluvialis</name>
    <dbReference type="NCBI Taxonomy" id="44745"/>
    <lineage>
        <taxon>Eukaryota</taxon>
        <taxon>Viridiplantae</taxon>
        <taxon>Chlorophyta</taxon>
        <taxon>core chlorophytes</taxon>
        <taxon>Chlorophyceae</taxon>
        <taxon>CS clade</taxon>
        <taxon>Chlamydomonadales</taxon>
        <taxon>Haematococcaceae</taxon>
        <taxon>Haematococcus</taxon>
    </lineage>
</organism>
<dbReference type="GO" id="GO:0030286">
    <property type="term" value="C:dynein complex"/>
    <property type="evidence" value="ECO:0007669"/>
    <property type="project" value="InterPro"/>
</dbReference>
<evidence type="ECO:0000313" key="4">
    <source>
        <dbReference type="Proteomes" id="UP000485058"/>
    </source>
</evidence>
<dbReference type="GO" id="GO:0007018">
    <property type="term" value="P:microtubule-based movement"/>
    <property type="evidence" value="ECO:0007669"/>
    <property type="project" value="InterPro"/>
</dbReference>
<dbReference type="InterPro" id="IPR027417">
    <property type="entry name" value="P-loop_NTPase"/>
</dbReference>
<dbReference type="Gene3D" id="1.20.920.30">
    <property type="match status" value="1"/>
</dbReference>
<evidence type="ECO:0008006" key="5">
    <source>
        <dbReference type="Google" id="ProtNLM"/>
    </source>
</evidence>